<keyword evidence="5" id="KW-0675">Receptor</keyword>
<keyword evidence="1" id="KW-1133">Transmembrane helix</keyword>
<feature type="domain" description="Protein kinase" evidence="2">
    <location>
        <begin position="1"/>
        <end position="241"/>
    </location>
</feature>
<keyword evidence="5" id="KW-0808">Transferase</keyword>
<dbReference type="Proteomes" id="UP001152797">
    <property type="component" value="Unassembled WGS sequence"/>
</dbReference>
<dbReference type="EMBL" id="CAMXCT030000820">
    <property type="protein sequence ID" value="CAL4770918.1"/>
    <property type="molecule type" value="Genomic_DNA"/>
</dbReference>
<dbReference type="EMBL" id="CAMXCT010000820">
    <property type="protein sequence ID" value="CAI3983606.1"/>
    <property type="molecule type" value="Genomic_DNA"/>
</dbReference>
<keyword evidence="6" id="KW-1185">Reference proteome</keyword>
<accession>A0A9P1C4D1</accession>
<reference evidence="3" key="1">
    <citation type="submission" date="2022-10" db="EMBL/GenBank/DDBJ databases">
        <authorList>
            <person name="Chen Y."/>
            <person name="Dougan E. K."/>
            <person name="Chan C."/>
            <person name="Rhodes N."/>
            <person name="Thang M."/>
        </authorList>
    </citation>
    <scope>NUCLEOTIDE SEQUENCE</scope>
</reference>
<feature type="transmembrane region" description="Helical" evidence="1">
    <location>
        <begin position="657"/>
        <end position="682"/>
    </location>
</feature>
<dbReference type="InterPro" id="IPR000719">
    <property type="entry name" value="Prot_kinase_dom"/>
</dbReference>
<dbReference type="Pfam" id="PF00069">
    <property type="entry name" value="Pkinase"/>
    <property type="match status" value="1"/>
</dbReference>
<dbReference type="SMART" id="SM00220">
    <property type="entry name" value="S_TKc"/>
    <property type="match status" value="1"/>
</dbReference>
<organism evidence="3">
    <name type="scientific">Cladocopium goreaui</name>
    <dbReference type="NCBI Taxonomy" id="2562237"/>
    <lineage>
        <taxon>Eukaryota</taxon>
        <taxon>Sar</taxon>
        <taxon>Alveolata</taxon>
        <taxon>Dinophyceae</taxon>
        <taxon>Suessiales</taxon>
        <taxon>Symbiodiniaceae</taxon>
        <taxon>Cladocopium</taxon>
    </lineage>
</organism>
<dbReference type="PANTHER" id="PTHR46146">
    <property type="entry name" value="SERINE/THREONINE-PROTEIN KINASE-LIKE PROTEIN CCR4"/>
    <property type="match status" value="1"/>
</dbReference>
<reference evidence="4" key="2">
    <citation type="submission" date="2024-04" db="EMBL/GenBank/DDBJ databases">
        <authorList>
            <person name="Chen Y."/>
            <person name="Shah S."/>
            <person name="Dougan E. K."/>
            <person name="Thang M."/>
            <person name="Chan C."/>
        </authorList>
    </citation>
    <scope>NUCLEOTIDE SEQUENCE [LARGE SCALE GENOMIC DNA]</scope>
</reference>
<name>A0A9P1C4D1_9DINO</name>
<feature type="transmembrane region" description="Helical" evidence="1">
    <location>
        <begin position="143"/>
        <end position="164"/>
    </location>
</feature>
<evidence type="ECO:0000313" key="3">
    <source>
        <dbReference type="EMBL" id="CAI3983606.1"/>
    </source>
</evidence>
<dbReference type="SUPFAM" id="SSF56112">
    <property type="entry name" value="Protein kinase-like (PK-like)"/>
    <property type="match status" value="1"/>
</dbReference>
<evidence type="ECO:0000256" key="1">
    <source>
        <dbReference type="SAM" id="Phobius"/>
    </source>
</evidence>
<dbReference type="PROSITE" id="PS50011">
    <property type="entry name" value="PROTEIN_KINASE_DOM"/>
    <property type="match status" value="1"/>
</dbReference>
<keyword evidence="5" id="KW-0418">Kinase</keyword>
<dbReference type="InterPro" id="IPR011009">
    <property type="entry name" value="Kinase-like_dom_sf"/>
</dbReference>
<keyword evidence="1" id="KW-0472">Membrane</keyword>
<keyword evidence="1" id="KW-0812">Transmembrane</keyword>
<evidence type="ECO:0000313" key="4">
    <source>
        <dbReference type="EMBL" id="CAL1136981.1"/>
    </source>
</evidence>
<protein>
    <submittedName>
        <fullName evidence="5">Probable LRR receptor-like serine/threonine-protein kinase At5g48740</fullName>
    </submittedName>
</protein>
<evidence type="ECO:0000259" key="2">
    <source>
        <dbReference type="PROSITE" id="PS50011"/>
    </source>
</evidence>
<dbReference type="Gene3D" id="1.10.510.10">
    <property type="entry name" value="Transferase(Phosphotransferase) domain 1"/>
    <property type="match status" value="1"/>
</dbReference>
<dbReference type="GO" id="GO:0005524">
    <property type="term" value="F:ATP binding"/>
    <property type="evidence" value="ECO:0007669"/>
    <property type="project" value="InterPro"/>
</dbReference>
<dbReference type="EMBL" id="CAMXCT020000820">
    <property type="protein sequence ID" value="CAL1136981.1"/>
    <property type="molecule type" value="Genomic_DNA"/>
</dbReference>
<sequence length="710" mass="78834">MRNGSRSAPSSIQAGVQYCTSLEDRKGWRSLIYEFLAGGDVSKRLQRSRQQLEPFRWNARLSAAVDAACGLSHLHNVTPRAFHRDIKGPNILLDKNGTAKMADFGLSCVSEGAQHKVKQASGTVGYACPEYIRTGIITEGSEVAAVLLALCAFGFIVVATFWSWDLPAEVIGLSLHQGPEECRFALLIAGTLRRVNLNADRHLLEPLIQANCKVDVFLSLFAGTNEGWRKASNAFEQDPDFEGLNRSGIEHLIKRRFSMHGSRVVSSRIFEEHDKEPQDIAFIDRNTFWTDKKGGRGEIARTNFLMMWKELEQLWYLAQSQEHQHGPYSFVMILRDDNYWFQDFNLTKLLDIGGELREVGNGNGQLYSMLCGLDTKQGGDTGGLIDYVFLMDRAAAEVLCKAYSRLVWPALFGQEWFRKYENNKIGGSSEHFYLNLVQHSGIQVHSFGMVVLELLTGAPPAVEKPNKPGVIQDVANGWEGFCLGLQLLNRSTTPEDCRSQCCDDPHCEVWQWGNTRENSGEKLGKCSTGRGLECQSERFDDFLVLAGQRISHGTVSETIELEKGRWCRGLGMKQADVHAVSAVGTYKAEVLQCRDVCYQDSGCSIWEHSTKDGCWYGYSDRCSRSFSEAETMVAGQRVARACGPGVLLQEPTDYVKVFGIISFVAFLLFCFGVLAVACGAFCGAATTRRSRDDTLLSDSEGSPVSPKSPG</sequence>
<dbReference type="PANTHER" id="PTHR46146:SF4">
    <property type="entry name" value="SERINE_THREONINE-PROTEIN KINASE-LIKE PROTEIN CCR4"/>
    <property type="match status" value="1"/>
</dbReference>
<dbReference type="OrthoDB" id="446208at2759"/>
<evidence type="ECO:0000313" key="5">
    <source>
        <dbReference type="EMBL" id="CAL4770918.1"/>
    </source>
</evidence>
<gene>
    <name evidence="3" type="ORF">C1SCF055_LOCUS11207</name>
</gene>
<dbReference type="AlphaFoldDB" id="A0A9P1C4D1"/>
<evidence type="ECO:0000313" key="6">
    <source>
        <dbReference type="Proteomes" id="UP001152797"/>
    </source>
</evidence>
<comment type="caution">
    <text evidence="3">The sequence shown here is derived from an EMBL/GenBank/DDBJ whole genome shotgun (WGS) entry which is preliminary data.</text>
</comment>
<dbReference type="GO" id="GO:0004672">
    <property type="term" value="F:protein kinase activity"/>
    <property type="evidence" value="ECO:0007669"/>
    <property type="project" value="InterPro"/>
</dbReference>
<proteinExistence type="predicted"/>